<evidence type="ECO:0000259" key="2">
    <source>
        <dbReference type="Pfam" id="PF10536"/>
    </source>
</evidence>
<dbReference type="InterPro" id="IPR019557">
    <property type="entry name" value="AminoTfrase-like_pln_mobile"/>
</dbReference>
<dbReference type="Proteomes" id="UP000593564">
    <property type="component" value="Unassembled WGS sequence"/>
</dbReference>
<dbReference type="EMBL" id="JACBKZ010000014">
    <property type="protein sequence ID" value="KAF5934350.1"/>
    <property type="molecule type" value="Genomic_DNA"/>
</dbReference>
<dbReference type="AlphaFoldDB" id="A0A7J7G0X6"/>
<organism evidence="3 4">
    <name type="scientific">Camellia sinensis</name>
    <name type="common">Tea plant</name>
    <name type="synonym">Thea sinensis</name>
    <dbReference type="NCBI Taxonomy" id="4442"/>
    <lineage>
        <taxon>Eukaryota</taxon>
        <taxon>Viridiplantae</taxon>
        <taxon>Streptophyta</taxon>
        <taxon>Embryophyta</taxon>
        <taxon>Tracheophyta</taxon>
        <taxon>Spermatophyta</taxon>
        <taxon>Magnoliopsida</taxon>
        <taxon>eudicotyledons</taxon>
        <taxon>Gunneridae</taxon>
        <taxon>Pentapetalae</taxon>
        <taxon>asterids</taxon>
        <taxon>Ericales</taxon>
        <taxon>Theaceae</taxon>
        <taxon>Camellia</taxon>
    </lineage>
</organism>
<dbReference type="InterPro" id="IPR044824">
    <property type="entry name" value="MAIN-like"/>
</dbReference>
<dbReference type="Pfam" id="PF10536">
    <property type="entry name" value="PMD"/>
    <property type="match status" value="1"/>
</dbReference>
<evidence type="ECO:0000256" key="1">
    <source>
        <dbReference type="SAM" id="MobiDB-lite"/>
    </source>
</evidence>
<accession>A0A7J7G0X6</accession>
<dbReference type="GO" id="GO:0010073">
    <property type="term" value="P:meristem maintenance"/>
    <property type="evidence" value="ECO:0007669"/>
    <property type="project" value="InterPro"/>
</dbReference>
<protein>
    <recommendedName>
        <fullName evidence="2">Aminotransferase-like plant mobile domain-containing protein</fullName>
    </recommendedName>
</protein>
<name>A0A7J7G0X6_CAMSI</name>
<feature type="region of interest" description="Disordered" evidence="1">
    <location>
        <begin position="617"/>
        <end position="684"/>
    </location>
</feature>
<dbReference type="PANTHER" id="PTHR46033">
    <property type="entry name" value="PROTEIN MAIN-LIKE 2"/>
    <property type="match status" value="1"/>
</dbReference>
<dbReference type="PANTHER" id="PTHR46033:SF8">
    <property type="entry name" value="PROTEIN MAINTENANCE OF MERISTEMS-LIKE"/>
    <property type="match status" value="1"/>
</dbReference>
<feature type="compositionally biased region" description="Acidic residues" evidence="1">
    <location>
        <begin position="626"/>
        <end position="636"/>
    </location>
</feature>
<keyword evidence="4" id="KW-1185">Reference proteome</keyword>
<sequence length="684" mass="76547">MQMMYEMHVAWNARQHAAFEMHDNANELCTSMHQRSCTFQGFKGGAPPELEMGPEADPLPLHIRPFDPETYRPAVHVMLPDGLRQFRSFERSVAPELLLREPTSHLSFGASEGDSHTIRGYGNIVAWDWYLELPDAVRHIIDEAGFGIFCRGLSRLTTCRPLLAALVERWWDTTTSFHFSVAGDMTMTPYDFSMLTGIGPALAEEAQMTPEKVDQYARGFIMFLFGTTLFADRANTVPLCLLSALVDVRRIRHYDWGGAGLATLYGYMSSSSRLSGQLLGGYWRAWELWVYAYFPRLAPVPDAETPLGVPFSHHFDVRCVRRPHESFIFFRRYFDTITAAEIDNKLHIYPQITWQPWAPLPAVVRDHYEGAEETARCRILLEGPVCRAWYLGERFLRQTLRLLEQIVPGPPPAHMRDTERFAAQEMRDYTVGWGAEHHRGEGDYAEYVRTYIMRPLSGGRRVEGERPAAPAAGAGAGAGAGASRRTRVRGRGGVQRGRGTSWPALPTLLTYRGQDRATYQIPFAPPPADHELAGIPDLPPASSEYTRQSVELNASMMGMLQQTFDLLALYSISVCPSDDASLPDSSGGWCSGWALYSSSRRAWRRCTSPYQGGRVHVRSIFRAPTPDDDDDDDDESKAEAEAEGGSSEEAGDDSNSGSDDDADDDAPGPLSRKRVRTDPRARDY</sequence>
<reference evidence="3 4" key="2">
    <citation type="submission" date="2020-07" db="EMBL/GenBank/DDBJ databases">
        <title>Genome assembly of wild tea tree DASZ reveals pedigree and selection history of tea varieties.</title>
        <authorList>
            <person name="Zhang W."/>
        </authorList>
    </citation>
    <scope>NUCLEOTIDE SEQUENCE [LARGE SCALE GENOMIC DNA]</scope>
    <source>
        <strain evidence="4">cv. G240</strain>
        <tissue evidence="3">Leaf</tissue>
    </source>
</reference>
<evidence type="ECO:0000313" key="4">
    <source>
        <dbReference type="Proteomes" id="UP000593564"/>
    </source>
</evidence>
<feature type="region of interest" description="Disordered" evidence="1">
    <location>
        <begin position="460"/>
        <end position="499"/>
    </location>
</feature>
<proteinExistence type="predicted"/>
<gene>
    <name evidence="3" type="ORF">HYC85_030521</name>
</gene>
<feature type="domain" description="Aminotransferase-like plant mobile" evidence="2">
    <location>
        <begin position="213"/>
        <end position="414"/>
    </location>
</feature>
<comment type="caution">
    <text evidence="3">The sequence shown here is derived from an EMBL/GenBank/DDBJ whole genome shotgun (WGS) entry which is preliminary data.</text>
</comment>
<reference evidence="4" key="1">
    <citation type="journal article" date="2020" name="Nat. Commun.">
        <title>Genome assembly of wild tea tree DASZ reveals pedigree and selection history of tea varieties.</title>
        <authorList>
            <person name="Zhang W."/>
            <person name="Zhang Y."/>
            <person name="Qiu H."/>
            <person name="Guo Y."/>
            <person name="Wan H."/>
            <person name="Zhang X."/>
            <person name="Scossa F."/>
            <person name="Alseekh S."/>
            <person name="Zhang Q."/>
            <person name="Wang P."/>
            <person name="Xu L."/>
            <person name="Schmidt M.H."/>
            <person name="Jia X."/>
            <person name="Li D."/>
            <person name="Zhu A."/>
            <person name="Guo F."/>
            <person name="Chen W."/>
            <person name="Ni D."/>
            <person name="Usadel B."/>
            <person name="Fernie A.R."/>
            <person name="Wen W."/>
        </authorList>
    </citation>
    <scope>NUCLEOTIDE SEQUENCE [LARGE SCALE GENOMIC DNA]</scope>
    <source>
        <strain evidence="4">cv. G240</strain>
    </source>
</reference>
<feature type="compositionally biased region" description="Low complexity" evidence="1">
    <location>
        <begin position="643"/>
        <end position="657"/>
    </location>
</feature>
<evidence type="ECO:0000313" key="3">
    <source>
        <dbReference type="EMBL" id="KAF5934350.1"/>
    </source>
</evidence>